<keyword evidence="3" id="KW-0067">ATP-binding</keyword>
<dbReference type="GO" id="GO:0005524">
    <property type="term" value="F:ATP binding"/>
    <property type="evidence" value="ECO:0007669"/>
    <property type="project" value="UniProtKB-KW"/>
</dbReference>
<dbReference type="Pfam" id="PF02237">
    <property type="entry name" value="BPL_C"/>
    <property type="match status" value="1"/>
</dbReference>
<keyword evidence="4" id="KW-0092">Biotin</keyword>
<protein>
    <recommendedName>
        <fullName evidence="5">biotin--[biotin carboxyl-carrier protein] ligase</fullName>
        <ecNumber evidence="5">6.3.4.15</ecNumber>
    </recommendedName>
</protein>
<keyword evidence="1 8" id="KW-0436">Ligase</keyword>
<dbReference type="InterPro" id="IPR004143">
    <property type="entry name" value="BPL_LPL_catalytic"/>
</dbReference>
<dbReference type="Gene3D" id="2.30.30.100">
    <property type="match status" value="1"/>
</dbReference>
<dbReference type="InterPro" id="IPR045864">
    <property type="entry name" value="aa-tRNA-synth_II/BPL/LPL"/>
</dbReference>
<evidence type="ECO:0000313" key="9">
    <source>
        <dbReference type="Proteomes" id="UP001221302"/>
    </source>
</evidence>
<proteinExistence type="predicted"/>
<comment type="caution">
    <text evidence="8">The sequence shown here is derived from an EMBL/GenBank/DDBJ whole genome shotgun (WGS) entry which is preliminary data.</text>
</comment>
<keyword evidence="2" id="KW-0547">Nucleotide-binding</keyword>
<reference evidence="8" key="1">
    <citation type="submission" date="2023-03" db="EMBL/GenBank/DDBJ databases">
        <title>Stygiobacter electus gen. nov., sp. nov., facultatively anaerobic thermotolerant bacterium of the class Ignavibacteria from a well of Yessentuki mineral water deposit.</title>
        <authorList>
            <person name="Podosokorskaya O.A."/>
            <person name="Elcheninov A.G."/>
            <person name="Petrova N.F."/>
            <person name="Zavarzina D.G."/>
            <person name="Kublanov I.V."/>
            <person name="Merkel A.Y."/>
        </authorList>
    </citation>
    <scope>NUCLEOTIDE SEQUENCE</scope>
    <source>
        <strain evidence="8">09-Me</strain>
    </source>
</reference>
<dbReference type="EC" id="6.3.4.15" evidence="5"/>
<dbReference type="GO" id="GO:0005737">
    <property type="term" value="C:cytoplasm"/>
    <property type="evidence" value="ECO:0007669"/>
    <property type="project" value="TreeGrafter"/>
</dbReference>
<feature type="domain" description="BPL/LPL catalytic" evidence="7">
    <location>
        <begin position="5"/>
        <end position="193"/>
    </location>
</feature>
<dbReference type="PANTHER" id="PTHR12835">
    <property type="entry name" value="BIOTIN PROTEIN LIGASE"/>
    <property type="match status" value="1"/>
</dbReference>
<keyword evidence="9" id="KW-1185">Reference proteome</keyword>
<sequence>MFNIEEFDIKLDTDFIGRNFIYVDEVDSTNSLLLNGKEFTQNGTVVLAEHQTKGRGRKNREWYSNSGQNLTFSILINEYINPKLINILSLGSAVVVAQSIENLFQLNVEVKWPNDVLINRKKVCGILTESTSKGNVINKIVVGIGINVNQPNFPGKFEIAPTSIRKEFKSEVSRERLLSELLNNFEEMFKEASEKPKNVLNDWRSRCKMIGEKIKVVEDDKTKFGVFDDIDDDGFLILKIGDKKEKIHFGDVSLR</sequence>
<dbReference type="PANTHER" id="PTHR12835:SF5">
    <property type="entry name" value="BIOTIN--PROTEIN LIGASE"/>
    <property type="match status" value="1"/>
</dbReference>
<evidence type="ECO:0000256" key="3">
    <source>
        <dbReference type="ARBA" id="ARBA00022840"/>
    </source>
</evidence>
<dbReference type="PROSITE" id="PS51733">
    <property type="entry name" value="BPL_LPL_CATALYTIC"/>
    <property type="match status" value="1"/>
</dbReference>
<dbReference type="InterPro" id="IPR003142">
    <property type="entry name" value="BPL_C"/>
</dbReference>
<accession>A0AAE3TCL9</accession>
<dbReference type="RefSeq" id="WP_321534357.1">
    <property type="nucleotide sequence ID" value="NZ_JARGDL010000001.1"/>
</dbReference>
<evidence type="ECO:0000256" key="6">
    <source>
        <dbReference type="ARBA" id="ARBA00047846"/>
    </source>
</evidence>
<dbReference type="SUPFAM" id="SSF55681">
    <property type="entry name" value="Class II aaRS and biotin synthetases"/>
    <property type="match status" value="1"/>
</dbReference>
<gene>
    <name evidence="8" type="ORF">P0M35_00385</name>
</gene>
<dbReference type="Proteomes" id="UP001221302">
    <property type="component" value="Unassembled WGS sequence"/>
</dbReference>
<dbReference type="InterPro" id="IPR004408">
    <property type="entry name" value="Biotin_CoA_COase_ligase"/>
</dbReference>
<dbReference type="SUPFAM" id="SSF50037">
    <property type="entry name" value="C-terminal domain of transcriptional repressors"/>
    <property type="match status" value="1"/>
</dbReference>
<evidence type="ECO:0000256" key="2">
    <source>
        <dbReference type="ARBA" id="ARBA00022741"/>
    </source>
</evidence>
<dbReference type="AlphaFoldDB" id="A0AAE3TCL9"/>
<dbReference type="NCBIfam" id="TIGR00121">
    <property type="entry name" value="birA_ligase"/>
    <property type="match status" value="1"/>
</dbReference>
<comment type="catalytic activity">
    <reaction evidence="6">
        <text>biotin + L-lysyl-[protein] + ATP = N(6)-biotinyl-L-lysyl-[protein] + AMP + diphosphate + H(+)</text>
        <dbReference type="Rhea" id="RHEA:11756"/>
        <dbReference type="Rhea" id="RHEA-COMP:9752"/>
        <dbReference type="Rhea" id="RHEA-COMP:10505"/>
        <dbReference type="ChEBI" id="CHEBI:15378"/>
        <dbReference type="ChEBI" id="CHEBI:29969"/>
        <dbReference type="ChEBI" id="CHEBI:30616"/>
        <dbReference type="ChEBI" id="CHEBI:33019"/>
        <dbReference type="ChEBI" id="CHEBI:57586"/>
        <dbReference type="ChEBI" id="CHEBI:83144"/>
        <dbReference type="ChEBI" id="CHEBI:456215"/>
        <dbReference type="EC" id="6.3.4.15"/>
    </reaction>
</comment>
<evidence type="ECO:0000256" key="4">
    <source>
        <dbReference type="ARBA" id="ARBA00023267"/>
    </source>
</evidence>
<dbReference type="Gene3D" id="3.30.930.10">
    <property type="entry name" value="Bira Bifunctional Protein, Domain 2"/>
    <property type="match status" value="1"/>
</dbReference>
<dbReference type="GO" id="GO:0004077">
    <property type="term" value="F:biotin--[biotin carboxyl-carrier protein] ligase activity"/>
    <property type="evidence" value="ECO:0007669"/>
    <property type="project" value="UniProtKB-EC"/>
</dbReference>
<evidence type="ECO:0000256" key="5">
    <source>
        <dbReference type="ARBA" id="ARBA00024227"/>
    </source>
</evidence>
<name>A0AAE3TCL9_9BACT</name>
<dbReference type="InterPro" id="IPR008988">
    <property type="entry name" value="Transcriptional_repressor_C"/>
</dbReference>
<evidence type="ECO:0000259" key="7">
    <source>
        <dbReference type="PROSITE" id="PS51733"/>
    </source>
</evidence>
<organism evidence="8 9">
    <name type="scientific">Stygiobacter electus</name>
    <dbReference type="NCBI Taxonomy" id="3032292"/>
    <lineage>
        <taxon>Bacteria</taxon>
        <taxon>Pseudomonadati</taxon>
        <taxon>Ignavibacteriota</taxon>
        <taxon>Ignavibacteria</taxon>
        <taxon>Ignavibacteriales</taxon>
        <taxon>Melioribacteraceae</taxon>
        <taxon>Stygiobacter</taxon>
    </lineage>
</organism>
<dbReference type="CDD" id="cd16442">
    <property type="entry name" value="BPL"/>
    <property type="match status" value="1"/>
</dbReference>
<evidence type="ECO:0000256" key="1">
    <source>
        <dbReference type="ARBA" id="ARBA00022598"/>
    </source>
</evidence>
<dbReference type="EMBL" id="JARGDL010000001">
    <property type="protein sequence ID" value="MDF1610592.1"/>
    <property type="molecule type" value="Genomic_DNA"/>
</dbReference>
<dbReference type="Pfam" id="PF03099">
    <property type="entry name" value="BPL_LplA_LipB"/>
    <property type="match status" value="1"/>
</dbReference>
<evidence type="ECO:0000313" key="8">
    <source>
        <dbReference type="EMBL" id="MDF1610592.1"/>
    </source>
</evidence>